<dbReference type="InterPro" id="IPR023614">
    <property type="entry name" value="Porin_dom_sf"/>
</dbReference>
<dbReference type="EMBL" id="CP001807">
    <property type="protein sequence ID" value="ACY48717.1"/>
    <property type="molecule type" value="Genomic_DNA"/>
</dbReference>
<accession>D0MJQ9</accession>
<dbReference type="eggNOG" id="COG1730">
    <property type="taxonomic scope" value="Bacteria"/>
</dbReference>
<gene>
    <name evidence="2" type="ordered locus">Rmar_1834</name>
</gene>
<dbReference type="Proteomes" id="UP000002221">
    <property type="component" value="Chromosome"/>
</dbReference>
<dbReference type="KEGG" id="rmr:Rmar_1834"/>
<reference evidence="2 3" key="1">
    <citation type="journal article" date="2009" name="Stand. Genomic Sci.">
        <title>Complete genome sequence of Rhodothermus marinus type strain (R-10).</title>
        <authorList>
            <person name="Nolan M."/>
            <person name="Tindall B.J."/>
            <person name="Pomrenke H."/>
            <person name="Lapidus A."/>
            <person name="Copeland A."/>
            <person name="Glavina Del Rio T."/>
            <person name="Lucas S."/>
            <person name="Chen F."/>
            <person name="Tice H."/>
            <person name="Cheng J.F."/>
            <person name="Saunders E."/>
            <person name="Han C."/>
            <person name="Bruce D."/>
            <person name="Goodwin L."/>
            <person name="Chain P."/>
            <person name="Pitluck S."/>
            <person name="Ovchinikova G."/>
            <person name="Pati A."/>
            <person name="Ivanova N."/>
            <person name="Mavromatis K."/>
            <person name="Chen A."/>
            <person name="Palaniappan K."/>
            <person name="Land M."/>
            <person name="Hauser L."/>
            <person name="Chang Y.J."/>
            <person name="Jeffries C.D."/>
            <person name="Brettin T."/>
            <person name="Goker M."/>
            <person name="Bristow J."/>
            <person name="Eisen J.A."/>
            <person name="Markowitz V."/>
            <person name="Hugenholtz P."/>
            <person name="Kyrpides N.C."/>
            <person name="Klenk H.P."/>
            <person name="Detter J.C."/>
        </authorList>
    </citation>
    <scope>NUCLEOTIDE SEQUENCE [LARGE SCALE GENOMIC DNA]</scope>
    <source>
        <strain evidence="3">ATCC 43812 / DSM 4252 / R-10</strain>
    </source>
</reference>
<feature type="chain" id="PRO_5003012218" description="Phosphate-selective porin O and P" evidence="1">
    <location>
        <begin position="22"/>
        <end position="471"/>
    </location>
</feature>
<keyword evidence="1" id="KW-0732">Signal</keyword>
<proteinExistence type="predicted"/>
<dbReference type="OrthoDB" id="9768080at2"/>
<dbReference type="STRING" id="518766.Rmar_1834"/>
<keyword evidence="3" id="KW-1185">Reference proteome</keyword>
<dbReference type="RefSeq" id="WP_012844328.1">
    <property type="nucleotide sequence ID" value="NC_013501.1"/>
</dbReference>
<protein>
    <recommendedName>
        <fullName evidence="4">Phosphate-selective porin O and P</fullName>
    </recommendedName>
</protein>
<organism evidence="2 3">
    <name type="scientific">Rhodothermus marinus (strain ATCC 43812 / DSM 4252 / R-10)</name>
    <name type="common">Rhodothermus obamensis</name>
    <dbReference type="NCBI Taxonomy" id="518766"/>
    <lineage>
        <taxon>Bacteria</taxon>
        <taxon>Pseudomonadati</taxon>
        <taxon>Rhodothermota</taxon>
        <taxon>Rhodothermia</taxon>
        <taxon>Rhodothermales</taxon>
        <taxon>Rhodothermaceae</taxon>
        <taxon>Rhodothermus</taxon>
    </lineage>
</organism>
<evidence type="ECO:0008006" key="4">
    <source>
        <dbReference type="Google" id="ProtNLM"/>
    </source>
</evidence>
<dbReference type="AlphaFoldDB" id="D0MJQ9"/>
<evidence type="ECO:0000256" key="1">
    <source>
        <dbReference type="SAM" id="SignalP"/>
    </source>
</evidence>
<sequence length="471" mass="52976">MMRRYTGWLLLALLLAGPVRAQDEGERARLGGYGAIRFETTNLEHQYNTFTFRRFVLTTDVAITSNLRFLSELELERFRLLELEKVVEAEGGVTVEQAIEGTDQSEIAIEQAWLEWAIDPAFRLRAGGVLVPLGRFNINHDDNQWMFPRRSLVDRGAPVLPVKSAWNELGLGFTGEVPVGAQGLLTYQLYVVNGMQLDVEVENKYITNPDYAGSPGNHVDNYIELKFEPFTGTFGNDTKQAKTVTGRVALSPSLGVELGLSGYYGRYTPQYLPAEYVSSVGVDFLLSRGPLALEGEYVYTSMGDVEAVARGFARRVYNQAGVAFGPAEDEVPLESEVEVELTGLSRARQGYWVEARYAFFPEFLRDTFFGRGNQPLWYAGVRWEQVWYDDLLEEAEFAAGVLEEFEAENRWVSRLAFGLTYRPTPLVGFQLAYELTWTNKGHSLGDVTNYLIAEGDEDFARAFIFGVVFGF</sequence>
<evidence type="ECO:0000313" key="2">
    <source>
        <dbReference type="EMBL" id="ACY48717.1"/>
    </source>
</evidence>
<feature type="signal peptide" evidence="1">
    <location>
        <begin position="1"/>
        <end position="21"/>
    </location>
</feature>
<dbReference type="HOGENOM" id="CLU_579865_0_0_10"/>
<dbReference type="SUPFAM" id="SSF56935">
    <property type="entry name" value="Porins"/>
    <property type="match status" value="1"/>
</dbReference>
<name>D0MJQ9_RHOM4</name>
<dbReference type="Gene3D" id="2.40.160.10">
    <property type="entry name" value="Porin"/>
    <property type="match status" value="1"/>
</dbReference>
<evidence type="ECO:0000313" key="3">
    <source>
        <dbReference type="Proteomes" id="UP000002221"/>
    </source>
</evidence>